<keyword evidence="3" id="KW-0964">Secreted</keyword>
<dbReference type="OrthoDB" id="663332at2"/>
<keyword evidence="4 7" id="KW-0732">Signal</keyword>
<evidence type="ECO:0000256" key="3">
    <source>
        <dbReference type="ARBA" id="ARBA00022525"/>
    </source>
</evidence>
<keyword evidence="6" id="KW-1133">Transmembrane helix</keyword>
<dbReference type="NCBIfam" id="TIGR01167">
    <property type="entry name" value="LPXTG_anchor"/>
    <property type="match status" value="1"/>
</dbReference>
<dbReference type="Gene3D" id="2.60.40.4270">
    <property type="entry name" value="Listeria-Bacteroides repeat domain"/>
    <property type="match status" value="1"/>
</dbReference>
<feature type="domain" description="Gram-positive cocci surface proteins LPxTG" evidence="8">
    <location>
        <begin position="463"/>
        <end position="495"/>
    </location>
</feature>
<proteinExistence type="predicted"/>
<evidence type="ECO:0000256" key="4">
    <source>
        <dbReference type="ARBA" id="ARBA00022729"/>
    </source>
</evidence>
<comment type="subcellular location">
    <subcellularLocation>
        <location evidence="1">Cell envelope</location>
    </subcellularLocation>
</comment>
<evidence type="ECO:0000256" key="5">
    <source>
        <dbReference type="ARBA" id="ARBA00023088"/>
    </source>
</evidence>
<keyword evidence="5" id="KW-0572">Peptidoglycan-anchor</keyword>
<dbReference type="InterPro" id="IPR042229">
    <property type="entry name" value="Listeria/Bacterioides_rpt_sf"/>
</dbReference>
<dbReference type="InterPro" id="IPR013378">
    <property type="entry name" value="InlB-like_B-rpt"/>
</dbReference>
<keyword evidence="2" id="KW-0134">Cell wall</keyword>
<dbReference type="AlphaFoldDB" id="A0A5R8QGV9"/>
<dbReference type="EMBL" id="VBWP01000001">
    <property type="protein sequence ID" value="TLG77228.1"/>
    <property type="molecule type" value="Genomic_DNA"/>
</dbReference>
<feature type="transmembrane region" description="Helical" evidence="6">
    <location>
        <begin position="472"/>
        <end position="491"/>
    </location>
</feature>
<reference evidence="9 10" key="1">
    <citation type="submission" date="2019-05" db="EMBL/GenBank/DDBJ databases">
        <title>Culicoidintestinum kansasii gen. nov., sp. nov. from the gastrointestinal tract of the biting midge, Culicoides sonorensis.</title>
        <authorList>
            <person name="Neupane S."/>
            <person name="Ghosh A."/>
            <person name="Gunther S."/>
            <person name="Martin K."/>
            <person name="Zurek L."/>
        </authorList>
    </citation>
    <scope>NUCLEOTIDE SEQUENCE [LARGE SCALE GENOMIC DNA]</scope>
    <source>
        <strain evidence="9 10">CS-1</strain>
    </source>
</reference>
<feature type="signal peptide" evidence="7">
    <location>
        <begin position="1"/>
        <end position="25"/>
    </location>
</feature>
<gene>
    <name evidence="9" type="ORF">FEZ08_01025</name>
</gene>
<keyword evidence="6" id="KW-0812">Transmembrane</keyword>
<keyword evidence="10" id="KW-1185">Reference proteome</keyword>
<evidence type="ECO:0000256" key="6">
    <source>
        <dbReference type="SAM" id="Phobius"/>
    </source>
</evidence>
<feature type="chain" id="PRO_5024388018" evidence="7">
    <location>
        <begin position="26"/>
        <end position="495"/>
    </location>
</feature>
<dbReference type="GO" id="GO:0030313">
    <property type="term" value="C:cell envelope"/>
    <property type="evidence" value="ECO:0007669"/>
    <property type="project" value="UniProtKB-SubCell"/>
</dbReference>
<dbReference type="Pfam" id="PF09479">
    <property type="entry name" value="Flg_new"/>
    <property type="match status" value="1"/>
</dbReference>
<dbReference type="PROSITE" id="PS50847">
    <property type="entry name" value="GRAM_POS_ANCHORING"/>
    <property type="match status" value="1"/>
</dbReference>
<dbReference type="RefSeq" id="WP_138189836.1">
    <property type="nucleotide sequence ID" value="NZ_VBWP01000001.1"/>
</dbReference>
<evidence type="ECO:0000256" key="7">
    <source>
        <dbReference type="SAM" id="SignalP"/>
    </source>
</evidence>
<comment type="caution">
    <text evidence="9">The sequence shown here is derived from an EMBL/GenBank/DDBJ whole genome shotgun (WGS) entry which is preliminary data.</text>
</comment>
<evidence type="ECO:0000313" key="9">
    <source>
        <dbReference type="EMBL" id="TLG77228.1"/>
    </source>
</evidence>
<name>A0A5R8QGV9_9FIRM</name>
<protein>
    <submittedName>
        <fullName evidence="9">LPXTG cell wall anchor domain-containing protein</fullName>
    </submittedName>
</protein>
<evidence type="ECO:0000313" key="10">
    <source>
        <dbReference type="Proteomes" id="UP000306912"/>
    </source>
</evidence>
<evidence type="ECO:0000256" key="1">
    <source>
        <dbReference type="ARBA" id="ARBA00004196"/>
    </source>
</evidence>
<dbReference type="Proteomes" id="UP000306912">
    <property type="component" value="Unassembled WGS sequence"/>
</dbReference>
<sequence>MKKLVYSFFALTLFAVSFFSLPVQAANDEFKVISDYAGQEVESTRGLDRDVETNLLTDALGVDLVDVQQGTGLYQLTSIEVARYRQKVRIEYYLGDYTQSTFIGADEGYADYYDSVSDYVMNVATVNQTFGQTIPTTYKLVPYSATDRSVYSDVPAYDGTDSTYTVKVLVAEVKRYNVSAKKYQNRQDLPAQPNPVGKSRTDIEALTEYWQVNSLSTNFNAVVGQEIDFKSVGQFSDTYTSSARVGQLAYYGMYDAAGNFTETSKFVVPADLSGTVLLAGFYAVDDLGSPAVKPGNSSSMTGGASIGFTGSVPTWKNARISETLDLTDAAAKAKLSAYPFHAAEDPFDAPEYPSYWWTPANFALEHRIELTYNYALVGTAAVTFTVDFESNGGTAVASLLDIADGATIIAPTAPTRDGFTFAGWYTDAALTTLWNFNSDIVTSDMTLYAKWTPTDSSDSNSSLPVTGQSDAWLIQIALGGLAIAAAGTLLLRKRK</sequence>
<evidence type="ECO:0000259" key="8">
    <source>
        <dbReference type="PROSITE" id="PS50847"/>
    </source>
</evidence>
<organism evidence="9 10">
    <name type="scientific">Culicoidibacter larvae</name>
    <dbReference type="NCBI Taxonomy" id="2579976"/>
    <lineage>
        <taxon>Bacteria</taxon>
        <taxon>Bacillati</taxon>
        <taxon>Bacillota</taxon>
        <taxon>Culicoidibacteria</taxon>
        <taxon>Culicoidibacterales</taxon>
        <taxon>Culicoidibacteraceae</taxon>
        <taxon>Culicoidibacter</taxon>
    </lineage>
</organism>
<dbReference type="InParanoid" id="A0A5R8QGV9"/>
<accession>A0A5R8QGV9</accession>
<evidence type="ECO:0000256" key="2">
    <source>
        <dbReference type="ARBA" id="ARBA00022512"/>
    </source>
</evidence>
<dbReference type="NCBIfam" id="TIGR02543">
    <property type="entry name" value="List_Bact_rpt"/>
    <property type="match status" value="1"/>
</dbReference>
<keyword evidence="6" id="KW-0472">Membrane</keyword>
<dbReference type="InterPro" id="IPR019931">
    <property type="entry name" value="LPXTG_anchor"/>
</dbReference>